<keyword evidence="3" id="KW-0808">Transferase</keyword>
<keyword evidence="2" id="KW-0723">Serine/threonine-protein kinase</keyword>
<gene>
    <name evidence="11" type="ORF">BJ875DRAFT_525065</name>
</gene>
<evidence type="ECO:0000256" key="3">
    <source>
        <dbReference type="ARBA" id="ARBA00022679"/>
    </source>
</evidence>
<reference evidence="11" key="1">
    <citation type="journal article" date="2021" name="IMA Fungus">
        <title>Genomic characterization of three marine fungi, including Emericellopsis atlantica sp. nov. with signatures of a generalist lifestyle and marine biomass degradation.</title>
        <authorList>
            <person name="Hagestad O.C."/>
            <person name="Hou L."/>
            <person name="Andersen J.H."/>
            <person name="Hansen E.H."/>
            <person name="Altermark B."/>
            <person name="Li C."/>
            <person name="Kuhnert E."/>
            <person name="Cox R.J."/>
            <person name="Crous P.W."/>
            <person name="Spatafora J.W."/>
            <person name="Lail K."/>
            <person name="Amirebrahimi M."/>
            <person name="Lipzen A."/>
            <person name="Pangilinan J."/>
            <person name="Andreopoulos W."/>
            <person name="Hayes R.D."/>
            <person name="Ng V."/>
            <person name="Grigoriev I.V."/>
            <person name="Jackson S.A."/>
            <person name="Sutton T.D.S."/>
            <person name="Dobson A.D.W."/>
            <person name="Rama T."/>
        </authorList>
    </citation>
    <scope>NUCLEOTIDE SEQUENCE</scope>
    <source>
        <strain evidence="11">TRa018bII</strain>
    </source>
</reference>
<evidence type="ECO:0000259" key="9">
    <source>
        <dbReference type="PROSITE" id="PS50011"/>
    </source>
</evidence>
<dbReference type="EC" id="2.7.11.1" evidence="1"/>
<evidence type="ECO:0000256" key="1">
    <source>
        <dbReference type="ARBA" id="ARBA00012513"/>
    </source>
</evidence>
<dbReference type="AlphaFoldDB" id="A0A9P7Y925"/>
<organism evidence="11 12">
    <name type="scientific">Amylocarpus encephaloides</name>
    <dbReference type="NCBI Taxonomy" id="45428"/>
    <lineage>
        <taxon>Eukaryota</taxon>
        <taxon>Fungi</taxon>
        <taxon>Dikarya</taxon>
        <taxon>Ascomycota</taxon>
        <taxon>Pezizomycotina</taxon>
        <taxon>Leotiomycetes</taxon>
        <taxon>Helotiales</taxon>
        <taxon>Helotiales incertae sedis</taxon>
        <taxon>Amylocarpus</taxon>
    </lineage>
</organism>
<protein>
    <recommendedName>
        <fullName evidence="1">non-specific serine/threonine protein kinase</fullName>
        <ecNumber evidence="1">2.7.11.1</ecNumber>
    </recommendedName>
</protein>
<comment type="caution">
    <text evidence="11">The sequence shown here is derived from an EMBL/GenBank/DDBJ whole genome shotgun (WGS) entry which is preliminary data.</text>
</comment>
<dbReference type="PANTHER" id="PTHR43671:SF98">
    <property type="entry name" value="SERINE_THREONINE-PROTEIN KINASE NEK11"/>
    <property type="match status" value="1"/>
</dbReference>
<dbReference type="OrthoDB" id="310217at2759"/>
<dbReference type="PROSITE" id="PS50020">
    <property type="entry name" value="WW_DOMAIN_2"/>
    <property type="match status" value="1"/>
</dbReference>
<evidence type="ECO:0000313" key="11">
    <source>
        <dbReference type="EMBL" id="KAG9228872.1"/>
    </source>
</evidence>
<dbReference type="GO" id="GO:0005634">
    <property type="term" value="C:nucleus"/>
    <property type="evidence" value="ECO:0007669"/>
    <property type="project" value="TreeGrafter"/>
</dbReference>
<evidence type="ECO:0000259" key="10">
    <source>
        <dbReference type="PROSITE" id="PS50020"/>
    </source>
</evidence>
<dbReference type="SMART" id="SM00220">
    <property type="entry name" value="S_TKc"/>
    <property type="match status" value="1"/>
</dbReference>
<dbReference type="EMBL" id="MU251848">
    <property type="protein sequence ID" value="KAG9228872.1"/>
    <property type="molecule type" value="Genomic_DNA"/>
</dbReference>
<comment type="catalytic activity">
    <reaction evidence="8">
        <text>L-seryl-[protein] + ATP = O-phospho-L-seryl-[protein] + ADP + H(+)</text>
        <dbReference type="Rhea" id="RHEA:17989"/>
        <dbReference type="Rhea" id="RHEA-COMP:9863"/>
        <dbReference type="Rhea" id="RHEA-COMP:11604"/>
        <dbReference type="ChEBI" id="CHEBI:15378"/>
        <dbReference type="ChEBI" id="CHEBI:29999"/>
        <dbReference type="ChEBI" id="CHEBI:30616"/>
        <dbReference type="ChEBI" id="CHEBI:83421"/>
        <dbReference type="ChEBI" id="CHEBI:456216"/>
        <dbReference type="EC" id="2.7.11.1"/>
    </reaction>
</comment>
<dbReference type="SUPFAM" id="SSF51045">
    <property type="entry name" value="WW domain"/>
    <property type="match status" value="1"/>
</dbReference>
<evidence type="ECO:0000256" key="7">
    <source>
        <dbReference type="ARBA" id="ARBA00047899"/>
    </source>
</evidence>
<comment type="catalytic activity">
    <reaction evidence="7">
        <text>L-threonyl-[protein] + ATP = O-phospho-L-threonyl-[protein] + ADP + H(+)</text>
        <dbReference type="Rhea" id="RHEA:46608"/>
        <dbReference type="Rhea" id="RHEA-COMP:11060"/>
        <dbReference type="Rhea" id="RHEA-COMP:11605"/>
        <dbReference type="ChEBI" id="CHEBI:15378"/>
        <dbReference type="ChEBI" id="CHEBI:30013"/>
        <dbReference type="ChEBI" id="CHEBI:30616"/>
        <dbReference type="ChEBI" id="CHEBI:61977"/>
        <dbReference type="ChEBI" id="CHEBI:456216"/>
        <dbReference type="EC" id="2.7.11.1"/>
    </reaction>
</comment>
<dbReference type="InterPro" id="IPR008271">
    <property type="entry name" value="Ser/Thr_kinase_AS"/>
</dbReference>
<keyword evidence="6" id="KW-0067">ATP-binding</keyword>
<sequence>MTDPKKLEIAIGSCGELQSLPPGWRFDIDSDNGRVFFIRDRDNVSTVHNPNAGPLPPNWRLQWRKTKDGGGVVGYYNTSTTRFTGKNPRHFAEELAQNSTHAPFELQTACSSARRDMNEDTSTWVSQPIAHHDFSQNFKIVHTIDDGEGGIGAMNGGVHVVKLPKVNSLYIRKIFKRDRPSLEMALREIQLVRKAQHSAITVYHAAFHAEGIGASLYIEFCDRGSLKDLIKAYSKHIGDNPLPSVPEGFVWHAFGGLTDALAYLKTGTSYIGKNTAPVPSWNPILHRDVKPDNILLRSRSTLASKRYFYCVLSDFGLACELDNPLSDNAQKFGGLCGTCSFWAPELCFAPYATRQLSEAGRFAGDRRHSSRSDLWALGACMYNLCMAPHASGELVHVHWPPPTDISDLAVAPFDLWFSSYISRQWRGTHLAIPERYSPQLQHAIAHATALEVEKRPNPVTMTEWLKVWAKESGFHQPGSADPLPEWATKKHEYFTTAELKGV</sequence>
<evidence type="ECO:0000256" key="8">
    <source>
        <dbReference type="ARBA" id="ARBA00048679"/>
    </source>
</evidence>
<dbReference type="GO" id="GO:0005524">
    <property type="term" value="F:ATP binding"/>
    <property type="evidence" value="ECO:0007669"/>
    <property type="project" value="UniProtKB-KW"/>
</dbReference>
<dbReference type="PROSITE" id="PS50011">
    <property type="entry name" value="PROTEIN_KINASE_DOM"/>
    <property type="match status" value="1"/>
</dbReference>
<feature type="domain" description="Protein kinase" evidence="9">
    <location>
        <begin position="140"/>
        <end position="465"/>
    </location>
</feature>
<keyword evidence="4" id="KW-0547">Nucleotide-binding</keyword>
<keyword evidence="12" id="KW-1185">Reference proteome</keyword>
<dbReference type="Pfam" id="PF00069">
    <property type="entry name" value="Pkinase"/>
    <property type="match status" value="1"/>
</dbReference>
<proteinExistence type="predicted"/>
<dbReference type="PANTHER" id="PTHR43671">
    <property type="entry name" value="SERINE/THREONINE-PROTEIN KINASE NEK"/>
    <property type="match status" value="1"/>
</dbReference>
<dbReference type="SUPFAM" id="SSF56112">
    <property type="entry name" value="Protein kinase-like (PK-like)"/>
    <property type="match status" value="1"/>
</dbReference>
<name>A0A9P7Y925_9HELO</name>
<dbReference type="CDD" id="cd00180">
    <property type="entry name" value="PKc"/>
    <property type="match status" value="1"/>
</dbReference>
<dbReference type="InterPro" id="IPR001202">
    <property type="entry name" value="WW_dom"/>
</dbReference>
<dbReference type="Proteomes" id="UP000824998">
    <property type="component" value="Unassembled WGS sequence"/>
</dbReference>
<evidence type="ECO:0000256" key="2">
    <source>
        <dbReference type="ARBA" id="ARBA00022527"/>
    </source>
</evidence>
<evidence type="ECO:0000313" key="12">
    <source>
        <dbReference type="Proteomes" id="UP000824998"/>
    </source>
</evidence>
<feature type="domain" description="WW" evidence="10">
    <location>
        <begin position="18"/>
        <end position="52"/>
    </location>
</feature>
<dbReference type="InterPro" id="IPR000719">
    <property type="entry name" value="Prot_kinase_dom"/>
</dbReference>
<dbReference type="InterPro" id="IPR036020">
    <property type="entry name" value="WW_dom_sf"/>
</dbReference>
<dbReference type="PROSITE" id="PS00108">
    <property type="entry name" value="PROTEIN_KINASE_ST"/>
    <property type="match status" value="1"/>
</dbReference>
<evidence type="ECO:0000256" key="4">
    <source>
        <dbReference type="ARBA" id="ARBA00022741"/>
    </source>
</evidence>
<accession>A0A9P7Y925</accession>
<dbReference type="Gene3D" id="1.10.510.10">
    <property type="entry name" value="Transferase(Phosphotransferase) domain 1"/>
    <property type="match status" value="1"/>
</dbReference>
<evidence type="ECO:0000256" key="5">
    <source>
        <dbReference type="ARBA" id="ARBA00022777"/>
    </source>
</evidence>
<keyword evidence="5 11" id="KW-0418">Kinase</keyword>
<dbReference type="InterPro" id="IPR011009">
    <property type="entry name" value="Kinase-like_dom_sf"/>
</dbReference>
<dbReference type="InterPro" id="IPR050660">
    <property type="entry name" value="NEK_Ser/Thr_kinase"/>
</dbReference>
<dbReference type="GO" id="GO:0004674">
    <property type="term" value="F:protein serine/threonine kinase activity"/>
    <property type="evidence" value="ECO:0007669"/>
    <property type="project" value="UniProtKB-KW"/>
</dbReference>
<evidence type="ECO:0000256" key="6">
    <source>
        <dbReference type="ARBA" id="ARBA00022840"/>
    </source>
</evidence>